<dbReference type="PaxDb" id="6239-K08B4.7"/>
<dbReference type="WormBase" id="K08B4.7">
    <property type="protein sequence ID" value="CE37255"/>
    <property type="gene ID" value="WBGene00023486"/>
</dbReference>
<dbReference type="AGR" id="WB:WBGene00023486"/>
<dbReference type="UCSC" id="K08B4.7">
    <property type="organism name" value="c. elegans"/>
</dbReference>
<dbReference type="RefSeq" id="NP_001023280.1">
    <property type="nucleotide sequence ID" value="NM_001028109.3"/>
</dbReference>
<proteinExistence type="predicted"/>
<dbReference type="EMBL" id="BX284604">
    <property type="protein sequence ID" value="CCD72382.1"/>
    <property type="molecule type" value="Genomic_DNA"/>
</dbReference>
<dbReference type="Bgee" id="WBGene00023486">
    <property type="expression patterns" value="Expressed in adult organism and 2 other cell types or tissues"/>
</dbReference>
<organism evidence="2 3">
    <name type="scientific">Caenorhabditis elegans</name>
    <dbReference type="NCBI Taxonomy" id="6239"/>
    <lineage>
        <taxon>Eukaryota</taxon>
        <taxon>Metazoa</taxon>
        <taxon>Ecdysozoa</taxon>
        <taxon>Nematoda</taxon>
        <taxon>Chromadorea</taxon>
        <taxon>Rhabditida</taxon>
        <taxon>Rhabditina</taxon>
        <taxon>Rhabditomorpha</taxon>
        <taxon>Rhabditoidea</taxon>
        <taxon>Rhabditidae</taxon>
        <taxon>Peloderinae</taxon>
        <taxon>Caenorhabditis</taxon>
    </lineage>
</organism>
<feature type="signal peptide" evidence="1">
    <location>
        <begin position="1"/>
        <end position="19"/>
    </location>
</feature>
<feature type="chain" id="PRO_5018586820" evidence="1">
    <location>
        <begin position="20"/>
        <end position="65"/>
    </location>
</feature>
<dbReference type="KEGG" id="cel:CELE_K08B4.7"/>
<reference evidence="2 3" key="1">
    <citation type="journal article" date="1998" name="Science">
        <title>Genome sequence of the nematode C. elegans: a platform for investigating biology.</title>
        <authorList>
            <consortium name="The C. elegans sequencing consortium"/>
            <person name="Sulson J.E."/>
            <person name="Waterston R."/>
        </authorList>
    </citation>
    <scope>NUCLEOTIDE SEQUENCE [LARGE SCALE GENOMIC DNA]</scope>
    <source>
        <strain evidence="2 3">Bristol N2</strain>
    </source>
</reference>
<keyword evidence="1" id="KW-0732">Signal</keyword>
<dbReference type="InParanoid" id="Q688A2"/>
<evidence type="ECO:0000256" key="1">
    <source>
        <dbReference type="SAM" id="SignalP"/>
    </source>
</evidence>
<dbReference type="PeptideAtlas" id="Q688A2"/>
<sequence length="65" mass="7379">MRFILSIALLFAVLDGMNCQVLGGFSNLNASEYTGTAWKSVPEINSNSIEQNYMVPIKVYFWWKA</sequence>
<accession>Q688A2</accession>
<dbReference type="HOGENOM" id="CLU_2851785_0_0_1"/>
<dbReference type="AlphaFoldDB" id="Q688A2"/>
<gene>
    <name evidence="2" type="ORF">CELE_K08B4.7</name>
    <name evidence="2 4" type="ORF">K08B4.7</name>
</gene>
<dbReference type="Proteomes" id="UP000001940">
    <property type="component" value="Chromosome IV"/>
</dbReference>
<evidence type="ECO:0000313" key="4">
    <source>
        <dbReference type="WormBase" id="K08B4.7"/>
    </source>
</evidence>
<keyword evidence="3" id="KW-1185">Reference proteome</keyword>
<evidence type="ECO:0000313" key="3">
    <source>
        <dbReference type="Proteomes" id="UP000001940"/>
    </source>
</evidence>
<protein>
    <submittedName>
        <fullName evidence="2">Cystatin</fullName>
    </submittedName>
</protein>
<evidence type="ECO:0000313" key="2">
    <source>
        <dbReference type="EMBL" id="CCD72382.1"/>
    </source>
</evidence>
<dbReference type="GeneID" id="259573"/>
<name>Q688A2_CAEEL</name>
<dbReference type="CTD" id="259573"/>